<accession>A0A4P8XUE1</accession>
<dbReference type="KEGG" id="ruj:E5Z56_04485"/>
<dbReference type="Gene3D" id="3.30.1330.30">
    <property type="match status" value="1"/>
</dbReference>
<dbReference type="Proteomes" id="UP000301475">
    <property type="component" value="Chromosome"/>
</dbReference>
<dbReference type="InterPro" id="IPR029064">
    <property type="entry name" value="Ribosomal_eL30-like_sf"/>
</dbReference>
<sequence length="115" mass="12939">MTKWRRKLQMNDRLLSILGLCRRAGKIVIGTDPVIESVTTGKSFIVLMTKDFSANSKKNILKASNNSSVKTFVINRTKDELGMAIGKYCAVVSITDRGFSDKIQELILKEQEQEE</sequence>
<name>A0A4P8XUE1_9FIRM</name>
<reference evidence="2 3" key="1">
    <citation type="submission" date="2019-04" db="EMBL/GenBank/DDBJ databases">
        <authorList>
            <person name="Embree M."/>
            <person name="Gaffney J.R."/>
        </authorList>
    </citation>
    <scope>NUCLEOTIDE SEQUENCE [LARGE SCALE GENOMIC DNA]</scope>
    <source>
        <strain evidence="2 3">JE7A12</strain>
    </source>
</reference>
<dbReference type="EMBL" id="CP039381">
    <property type="protein sequence ID" value="QCT06665.1"/>
    <property type="molecule type" value="Genomic_DNA"/>
</dbReference>
<evidence type="ECO:0000313" key="2">
    <source>
        <dbReference type="EMBL" id="QCT06665.1"/>
    </source>
</evidence>
<evidence type="ECO:0000259" key="1">
    <source>
        <dbReference type="Pfam" id="PF01248"/>
    </source>
</evidence>
<feature type="domain" description="Ribosomal protein eL8/eL30/eS12/Gadd45" evidence="1">
    <location>
        <begin position="17"/>
        <end position="102"/>
    </location>
</feature>
<proteinExistence type="predicted"/>
<dbReference type="AlphaFoldDB" id="A0A4P8XUE1"/>
<gene>
    <name evidence="2" type="ORF">E5Z56_04485</name>
</gene>
<dbReference type="InterPro" id="IPR004038">
    <property type="entry name" value="Ribosomal_eL8/eL30/eS12/Gad45"/>
</dbReference>
<dbReference type="OrthoDB" id="9794863at2"/>
<organism evidence="2 3">
    <name type="scientific">Ruminococcus bovis</name>
    <dbReference type="NCBI Taxonomy" id="2564099"/>
    <lineage>
        <taxon>Bacteria</taxon>
        <taxon>Bacillati</taxon>
        <taxon>Bacillota</taxon>
        <taxon>Clostridia</taxon>
        <taxon>Eubacteriales</taxon>
        <taxon>Oscillospiraceae</taxon>
        <taxon>Ruminococcus</taxon>
    </lineage>
</organism>
<protein>
    <recommendedName>
        <fullName evidence="1">Ribosomal protein eL8/eL30/eS12/Gadd45 domain-containing protein</fullName>
    </recommendedName>
</protein>
<keyword evidence="3" id="KW-1185">Reference proteome</keyword>
<dbReference type="SUPFAM" id="SSF55315">
    <property type="entry name" value="L30e-like"/>
    <property type="match status" value="1"/>
</dbReference>
<evidence type="ECO:0000313" key="3">
    <source>
        <dbReference type="Proteomes" id="UP000301475"/>
    </source>
</evidence>
<dbReference type="Pfam" id="PF01248">
    <property type="entry name" value="Ribosomal_L7Ae"/>
    <property type="match status" value="1"/>
</dbReference>